<feature type="region of interest" description="Disordered" evidence="1">
    <location>
        <begin position="1"/>
        <end position="36"/>
    </location>
</feature>
<dbReference type="EMBL" id="CP059319">
    <property type="protein sequence ID" value="QTH22133.1"/>
    <property type="molecule type" value="Genomic_DNA"/>
</dbReference>
<sequence length="595" mass="64195">MTDAREVTADRDGEEAAGRPANPASGAVSSPMSSDAELMRQELDTVIASPDFARAPIMKRLLSFLVGETASGRGDQLKAYSVAVDGLGRAPDYDARADSYPRVQVGRLRRMLDNHYRTNQPVNGLRLTIPSGRYRVALQPAEEPGGPEAEAAASAALPQRPFQFGWHIVLLLVLVGLAAALMLRVLPMRTTAPNAGRERPVLEIGGTTMAQDSPLGKLVRVTLINGLGRSDMFDLRPLRRSAVQGASAASGPNAPAAAAMPQARYRLGGDLIGGEHPRLFLRLMRLAPDRLIWSGDISLGDARQLDGETLEQRLAPMIATIGRANGLIATHELQENGGIEAAGYSCLLLYHRYRKERTVEELRHVQACVEKSLKRDPDSAQLQAAAAQLAIEKMVSTETDPRDRPALLLTARRHAQIAGSIDPLDAWGNAARARVAVARNACAQAVGFAIRASELQPYDPALLADAGVYLLDCDDPRAEAMIRRAIALDDDPEGRFYGPLLLLAIARDDQAMAREALAQMAPPVLGRHGRFFLTSAVGYAMIGDVARARAAWAQLEEGSAAIARDPRGFLERIGYAAKVRERAMVHLRNARLIAG</sequence>
<gene>
    <name evidence="3" type="ORF">HRJ34_00920</name>
</gene>
<dbReference type="AlphaFoldDB" id="A0A975D3T6"/>
<evidence type="ECO:0000313" key="4">
    <source>
        <dbReference type="Proteomes" id="UP000664914"/>
    </source>
</evidence>
<organism evidence="3 4">
    <name type="scientific">Rhizorhabdus wittichii</name>
    <dbReference type="NCBI Taxonomy" id="160791"/>
    <lineage>
        <taxon>Bacteria</taxon>
        <taxon>Pseudomonadati</taxon>
        <taxon>Pseudomonadota</taxon>
        <taxon>Alphaproteobacteria</taxon>
        <taxon>Sphingomonadales</taxon>
        <taxon>Sphingomonadaceae</taxon>
        <taxon>Rhizorhabdus</taxon>
    </lineage>
</organism>
<proteinExistence type="predicted"/>
<keyword evidence="2" id="KW-1133">Transmembrane helix</keyword>
<keyword evidence="2" id="KW-0472">Membrane</keyword>
<reference evidence="3" key="2">
    <citation type="submission" date="2021-04" db="EMBL/GenBank/DDBJ databases">
        <title>Isolation and genomic analysis of the ibuprofen-degrading bacterium Sphingomonas strain MPO218.</title>
        <authorList>
            <person name="Aulestia M."/>
            <person name="Flores A."/>
            <person name="Mangas E.L."/>
            <person name="Perez-Pulido A.J."/>
            <person name="Santero E."/>
            <person name="Camacho E.M."/>
        </authorList>
    </citation>
    <scope>NUCLEOTIDE SEQUENCE</scope>
    <source>
        <strain evidence="3">MPO218</strain>
    </source>
</reference>
<reference evidence="3" key="1">
    <citation type="submission" date="2020-07" db="EMBL/GenBank/DDBJ databases">
        <authorList>
            <person name="Camacho E."/>
        </authorList>
    </citation>
    <scope>NUCLEOTIDE SEQUENCE</scope>
    <source>
        <strain evidence="3">MPO218</strain>
    </source>
</reference>
<keyword evidence="2" id="KW-0812">Transmembrane</keyword>
<evidence type="ECO:0000256" key="2">
    <source>
        <dbReference type="SAM" id="Phobius"/>
    </source>
</evidence>
<feature type="transmembrane region" description="Helical" evidence="2">
    <location>
        <begin position="164"/>
        <end position="183"/>
    </location>
</feature>
<feature type="compositionally biased region" description="Basic and acidic residues" evidence="1">
    <location>
        <begin position="1"/>
        <end position="17"/>
    </location>
</feature>
<name>A0A975D3T6_9SPHN</name>
<dbReference type="RefSeq" id="WP_208633102.1">
    <property type="nucleotide sequence ID" value="NZ_CP059319.1"/>
</dbReference>
<dbReference type="Proteomes" id="UP000664914">
    <property type="component" value="Chromosome"/>
</dbReference>
<protein>
    <submittedName>
        <fullName evidence="3">Uncharacterized protein</fullName>
    </submittedName>
</protein>
<evidence type="ECO:0000256" key="1">
    <source>
        <dbReference type="SAM" id="MobiDB-lite"/>
    </source>
</evidence>
<accession>A0A975D3T6</accession>
<evidence type="ECO:0000313" key="3">
    <source>
        <dbReference type="EMBL" id="QTH22133.1"/>
    </source>
</evidence>